<evidence type="ECO:0000313" key="2">
    <source>
        <dbReference type="EMBL" id="KAF3949518.1"/>
    </source>
</evidence>
<dbReference type="InterPro" id="IPR036420">
    <property type="entry name" value="BRCT_dom_sf"/>
</dbReference>
<organism evidence="2 3">
    <name type="scientific">Castanea mollissima</name>
    <name type="common">Chinese chestnut</name>
    <dbReference type="NCBI Taxonomy" id="60419"/>
    <lineage>
        <taxon>Eukaryota</taxon>
        <taxon>Viridiplantae</taxon>
        <taxon>Streptophyta</taxon>
        <taxon>Embryophyta</taxon>
        <taxon>Tracheophyta</taxon>
        <taxon>Spermatophyta</taxon>
        <taxon>Magnoliopsida</taxon>
        <taxon>eudicotyledons</taxon>
        <taxon>Gunneridae</taxon>
        <taxon>Pentapetalae</taxon>
        <taxon>rosids</taxon>
        <taxon>fabids</taxon>
        <taxon>Fagales</taxon>
        <taxon>Fagaceae</taxon>
        <taxon>Castanea</taxon>
    </lineage>
</organism>
<evidence type="ECO:0000259" key="1">
    <source>
        <dbReference type="PROSITE" id="PS50172"/>
    </source>
</evidence>
<accession>A0A8J4QF71</accession>
<dbReference type="PANTHER" id="PTHR15321">
    <property type="entry name" value="TUMOR SUPPRESSOR P53-BINDING PROTEIN 1"/>
    <property type="match status" value="1"/>
</dbReference>
<comment type="caution">
    <text evidence="2">The sequence shown here is derived from an EMBL/GenBank/DDBJ whole genome shotgun (WGS) entry which is preliminary data.</text>
</comment>
<dbReference type="GO" id="GO:0045944">
    <property type="term" value="P:positive regulation of transcription by RNA polymerase II"/>
    <property type="evidence" value="ECO:0007669"/>
    <property type="project" value="TreeGrafter"/>
</dbReference>
<feature type="domain" description="BRCT" evidence="1">
    <location>
        <begin position="894"/>
        <end position="994"/>
    </location>
</feature>
<dbReference type="Pfam" id="PF18428">
    <property type="entry name" value="BRCT_3"/>
    <property type="match status" value="1"/>
</dbReference>
<dbReference type="EMBL" id="JRKL02006034">
    <property type="protein sequence ID" value="KAF3949518.1"/>
    <property type="molecule type" value="Genomic_DNA"/>
</dbReference>
<dbReference type="InterPro" id="IPR047252">
    <property type="entry name" value="TP53BP1-like"/>
</dbReference>
<dbReference type="GO" id="GO:0042393">
    <property type="term" value="F:histone binding"/>
    <property type="evidence" value="ECO:0007669"/>
    <property type="project" value="TreeGrafter"/>
</dbReference>
<evidence type="ECO:0000313" key="3">
    <source>
        <dbReference type="Proteomes" id="UP000737018"/>
    </source>
</evidence>
<dbReference type="OrthoDB" id="646980at2759"/>
<dbReference type="PROSITE" id="PS50172">
    <property type="entry name" value="BRCT"/>
    <property type="match status" value="2"/>
</dbReference>
<keyword evidence="3" id="KW-1185">Reference proteome</keyword>
<dbReference type="FunFam" id="3.40.50.10190:FF:000081">
    <property type="entry name" value="BRCA1 C Terminus domain containing protein expressed"/>
    <property type="match status" value="1"/>
</dbReference>
<proteinExistence type="predicted"/>
<dbReference type="Gene3D" id="3.40.50.10190">
    <property type="entry name" value="BRCT domain"/>
    <property type="match status" value="2"/>
</dbReference>
<dbReference type="Proteomes" id="UP000737018">
    <property type="component" value="Unassembled WGS sequence"/>
</dbReference>
<dbReference type="AlphaFoldDB" id="A0A8J4QF71"/>
<dbReference type="GO" id="GO:0005634">
    <property type="term" value="C:nucleus"/>
    <property type="evidence" value="ECO:0007669"/>
    <property type="project" value="TreeGrafter"/>
</dbReference>
<sequence>MSMGCSLGFRPPQFSEDLVWLPGWLQQHQAEPFDEHIKETQMPSELVIKGLSSFQGNIGESKDANLLAREEGRYNSCHLFLSGENSSEISFSPSPGNVLHFHLHLSSDGNSQNGTAQLLDSSQKLLESNKVLSVQLAENSVGSKDKTHANMQFSAGGLNLLPLSSVPETVENVYPPSPSNNKEIEGQYEKKFKYRFLKGADVNEAVELSIAASEALVINELVKSESASEALPTASVLEVALLVKQARLNMLEDAFCCPTKETDTCDSLSELDDVAMADAFEDVGLSCSVPDDQHACNSAMSHVKETFLSETDFRDDNGLNCTKLRSQQEYFDYMSTSKHLENNVEIDLQITNDLPLESLDCERQKKLPHDPLSQESLDCERQKQENPKSFPKIFLGETSFLSESAYIAPDENSFVQKHESKSKLGSQSSMHSVGLPDKANEGILLSQDVRSSSLSFVDPLCSVVPCSISTENASTAQDKNQNEGENSKENFFQPMPELGMEDLQKTLGQNIELDHGNEQSTNTVNGKGSGFSVRRKFTSLKTYSMLLPNYIPLLERGRLCHNQFHFKYDWGLLSSDQNMSSTKYSDKRGFDDLLCLRSVSKCTAGRNNEDNNEIAINRSLAAEMKNEERNETAEGVEFLVQPLEKRTSPLVVNQRRFHGLQTSKHSVNNFSGEKHPKPATVPGPVIEHQKIKSLQKIQSECYNSNDKHVFVRKRVRFSEAKDLLPQNKKLQKIQSSHQNCSTARAKRTKLSRPGSRAYGVKRCLTNFCVNVGKRLIFQGVEFLLTGFSSEKEKEIEGLIWKYGGVVLFDIPSPPISRGKRSSICQNFPVILCLKKLKTTKFLYGCAVNTLILKVDWLTDSIAAGSIIPPEKYMILLNRADAMCTSIGKLVHLNNNKYIFERVGIMLHGKHSFYAKFSTIIKHGGGLVFKTLQWLVQSLDNEKIFVGAIIAEDESRVSRHLKHCASEREIPMMPASWIIKSLHSGKLFPIKEKSHSSLLPTNSIPEAPISMDWSEEI</sequence>
<name>A0A8J4QF71_9ROSI</name>
<dbReference type="SMART" id="SM00292">
    <property type="entry name" value="BRCT"/>
    <property type="match status" value="2"/>
</dbReference>
<dbReference type="GO" id="GO:0000077">
    <property type="term" value="P:DNA damage checkpoint signaling"/>
    <property type="evidence" value="ECO:0007669"/>
    <property type="project" value="TreeGrafter"/>
</dbReference>
<dbReference type="PANTHER" id="PTHR15321:SF3">
    <property type="entry name" value="TP53-BINDING PROTEIN 1"/>
    <property type="match status" value="1"/>
</dbReference>
<protein>
    <recommendedName>
        <fullName evidence="1">BRCT domain-containing protein</fullName>
    </recommendedName>
</protein>
<feature type="domain" description="BRCT" evidence="1">
    <location>
        <begin position="772"/>
        <end position="874"/>
    </location>
</feature>
<dbReference type="SUPFAM" id="SSF52113">
    <property type="entry name" value="BRCT domain"/>
    <property type="match status" value="2"/>
</dbReference>
<gene>
    <name evidence="2" type="ORF">CMV_024620</name>
</gene>
<dbReference type="InterPro" id="IPR001357">
    <property type="entry name" value="BRCT_dom"/>
</dbReference>
<reference evidence="2" key="1">
    <citation type="submission" date="2020-03" db="EMBL/GenBank/DDBJ databases">
        <title>Castanea mollissima Vanexum genome sequencing.</title>
        <authorList>
            <person name="Staton M."/>
        </authorList>
    </citation>
    <scope>NUCLEOTIDE SEQUENCE</scope>
    <source>
        <tissue evidence="2">Leaf</tissue>
    </source>
</reference>